<evidence type="ECO:0000313" key="6">
    <source>
        <dbReference type="EMBL" id="EPB72025.1"/>
    </source>
</evidence>
<evidence type="ECO:0000256" key="1">
    <source>
        <dbReference type="ARBA" id="ARBA00004613"/>
    </source>
</evidence>
<accession>A0A0D6LIY7</accession>
<reference evidence="6 7" key="1">
    <citation type="submission" date="2013-05" db="EMBL/GenBank/DDBJ databases">
        <title>Draft genome of the parasitic nematode Anyclostoma ceylanicum.</title>
        <authorList>
            <person name="Mitreva M."/>
        </authorList>
    </citation>
    <scope>NUCLEOTIDE SEQUENCE [LARGE SCALE GENOMIC DNA]</scope>
</reference>
<proteinExistence type="inferred from homology"/>
<protein>
    <submittedName>
        <fullName evidence="6">Transthyretin-like family protein</fullName>
    </submittedName>
</protein>
<evidence type="ECO:0000256" key="4">
    <source>
        <dbReference type="ARBA" id="ARBA00022729"/>
    </source>
</evidence>
<organism evidence="6 7">
    <name type="scientific">Ancylostoma ceylanicum</name>
    <dbReference type="NCBI Taxonomy" id="53326"/>
    <lineage>
        <taxon>Eukaryota</taxon>
        <taxon>Metazoa</taxon>
        <taxon>Ecdysozoa</taxon>
        <taxon>Nematoda</taxon>
        <taxon>Chromadorea</taxon>
        <taxon>Rhabditida</taxon>
        <taxon>Rhabditina</taxon>
        <taxon>Rhabditomorpha</taxon>
        <taxon>Strongyloidea</taxon>
        <taxon>Ancylostomatidae</taxon>
        <taxon>Ancylostomatinae</taxon>
        <taxon>Ancylostoma</taxon>
    </lineage>
</organism>
<dbReference type="Proteomes" id="UP000054495">
    <property type="component" value="Unassembled WGS sequence"/>
</dbReference>
<dbReference type="GO" id="GO:0005576">
    <property type="term" value="C:extracellular region"/>
    <property type="evidence" value="ECO:0007669"/>
    <property type="project" value="UniProtKB-SubCell"/>
</dbReference>
<sequence length="96" mass="10703">MKVIIFLLLTSSCYGVLWLGRRQAVGVKGKLLCDGKPAEGVKVKLYEKEPCYQKVPIEIPSKYIVDGDSVPGDKYFDIGVLELSMEFRGQTTDCIN</sequence>
<name>A0A0D6LIY7_9BILA</name>
<keyword evidence="4 5" id="KW-0732">Signal</keyword>
<feature type="signal peptide" evidence="5">
    <location>
        <begin position="1"/>
        <end position="15"/>
    </location>
</feature>
<dbReference type="InterPro" id="IPR038479">
    <property type="entry name" value="Transthyretin-like_sf"/>
</dbReference>
<gene>
    <name evidence="6" type="ORF">ANCCEY_08876</name>
</gene>
<evidence type="ECO:0000256" key="3">
    <source>
        <dbReference type="ARBA" id="ARBA00022525"/>
    </source>
</evidence>
<dbReference type="EMBL" id="KE125072">
    <property type="protein sequence ID" value="EPB72025.1"/>
    <property type="molecule type" value="Genomic_DNA"/>
</dbReference>
<dbReference type="PANTHER" id="PTHR21700:SF3">
    <property type="entry name" value="TRANSTHYRETIN-LIKE PROTEIN 5"/>
    <property type="match status" value="1"/>
</dbReference>
<feature type="chain" id="PRO_5012610424" evidence="5">
    <location>
        <begin position="16"/>
        <end position="96"/>
    </location>
</feature>
<dbReference type="GO" id="GO:0009986">
    <property type="term" value="C:cell surface"/>
    <property type="evidence" value="ECO:0007669"/>
    <property type="project" value="InterPro"/>
</dbReference>
<evidence type="ECO:0000256" key="5">
    <source>
        <dbReference type="SAM" id="SignalP"/>
    </source>
</evidence>
<comment type="subcellular location">
    <subcellularLocation>
        <location evidence="1">Secreted</location>
    </subcellularLocation>
</comment>
<evidence type="ECO:0000256" key="2">
    <source>
        <dbReference type="ARBA" id="ARBA00010112"/>
    </source>
</evidence>
<dbReference type="InterPro" id="IPR001534">
    <property type="entry name" value="Transthyretin-like"/>
</dbReference>
<evidence type="ECO:0000313" key="7">
    <source>
        <dbReference type="Proteomes" id="UP000054495"/>
    </source>
</evidence>
<keyword evidence="3" id="KW-0964">Secreted</keyword>
<dbReference type="AlphaFoldDB" id="A0A0D6LIY7"/>
<comment type="similarity">
    <text evidence="2">Belongs to the nematode transthyretin-like family.</text>
</comment>
<keyword evidence="7" id="KW-1185">Reference proteome</keyword>
<dbReference type="PANTHER" id="PTHR21700">
    <property type="entry name" value="TRANSTHYRETIN-LIKE FAMILY PROTEIN-RELATED"/>
    <property type="match status" value="1"/>
</dbReference>
<dbReference type="Gene3D" id="2.60.40.3330">
    <property type="match status" value="1"/>
</dbReference>